<reference evidence="2 3" key="1">
    <citation type="submission" date="2024-02" db="EMBL/GenBank/DDBJ databases">
        <title>Discinaceae phylogenomics.</title>
        <authorList>
            <person name="Dirks A.C."/>
            <person name="James T.Y."/>
        </authorList>
    </citation>
    <scope>NUCLEOTIDE SEQUENCE [LARGE SCALE GENOMIC DNA]</scope>
    <source>
        <strain evidence="2 3">ACD0624</strain>
    </source>
</reference>
<organism evidence="2 3">
    <name type="scientific">Discina gigas</name>
    <dbReference type="NCBI Taxonomy" id="1032678"/>
    <lineage>
        <taxon>Eukaryota</taxon>
        <taxon>Fungi</taxon>
        <taxon>Dikarya</taxon>
        <taxon>Ascomycota</taxon>
        <taxon>Pezizomycotina</taxon>
        <taxon>Pezizomycetes</taxon>
        <taxon>Pezizales</taxon>
        <taxon>Discinaceae</taxon>
        <taxon>Discina</taxon>
    </lineage>
</organism>
<dbReference type="Gene3D" id="2.120.10.70">
    <property type="entry name" value="Fucose-specific lectin"/>
    <property type="match status" value="1"/>
</dbReference>
<evidence type="ECO:0000256" key="1">
    <source>
        <dbReference type="ARBA" id="ARBA00009042"/>
    </source>
</evidence>
<evidence type="ECO:0000313" key="3">
    <source>
        <dbReference type="Proteomes" id="UP001447188"/>
    </source>
</evidence>
<dbReference type="Proteomes" id="UP001447188">
    <property type="component" value="Unassembled WGS sequence"/>
</dbReference>
<protein>
    <recommendedName>
        <fullName evidence="4">Fucose-specific lectin</fullName>
    </recommendedName>
</protein>
<keyword evidence="3" id="KW-1185">Reference proteome</keyword>
<evidence type="ECO:0008006" key="4">
    <source>
        <dbReference type="Google" id="ProtNLM"/>
    </source>
</evidence>
<evidence type="ECO:0000313" key="2">
    <source>
        <dbReference type="EMBL" id="KAL0630956.1"/>
    </source>
</evidence>
<dbReference type="SUPFAM" id="SSF89372">
    <property type="entry name" value="Fucose-specific lectin"/>
    <property type="match status" value="1"/>
</dbReference>
<name>A0ABR3G5T2_9PEZI</name>
<accession>A0ABR3G5T2</accession>
<gene>
    <name evidence="2" type="ORF">Q9L58_010190</name>
</gene>
<comment type="caution">
    <text evidence="2">The sequence shown here is derived from an EMBL/GenBank/DDBJ whole genome shotgun (WGS) entry which is preliminary data.</text>
</comment>
<sequence>MQSAILSRTPLDVTVTYHYSHGLYSVWPKVYFQDTEGRIRTVDGNAGGASTIAVDKANLNNSFAAISWGGPETGIPQEERLYYMSEDGAIYEQCWNSSRGWYPGELNGQFRAASYSQLAAVTYGYSGNQLHHIQIYFQEPYMNKISEIYKNGNNPWVAGVSHPAGIQGSSIAAHTSPGGTSVWYQQPNTYFVQYAFESGKPWHQKSFASSLKHDPGASIEASNAHRIFTVTNNNKLAVTNFNTQTGYWSPTTEIIPQIPLSAVAAIGHPRPHDSKFTEVVYCQKKGGEITRVRFAPDGTQDESQLPVTL</sequence>
<dbReference type="InterPro" id="IPR012475">
    <property type="entry name" value="Fungal_lectin"/>
</dbReference>
<proteinExistence type="inferred from homology"/>
<dbReference type="Pfam" id="PF07938">
    <property type="entry name" value="Fungal_lectin"/>
    <property type="match status" value="1"/>
</dbReference>
<comment type="similarity">
    <text evidence="1">Belongs to the fungal fucose-specific lectin family.</text>
</comment>
<dbReference type="EMBL" id="JBBBZM010000332">
    <property type="protein sequence ID" value="KAL0630956.1"/>
    <property type="molecule type" value="Genomic_DNA"/>
</dbReference>